<dbReference type="InterPro" id="IPR000160">
    <property type="entry name" value="GGDEF_dom"/>
</dbReference>
<dbReference type="SMART" id="SM00267">
    <property type="entry name" value="GGDEF"/>
    <property type="match status" value="1"/>
</dbReference>
<evidence type="ECO:0000259" key="3">
    <source>
        <dbReference type="PROSITE" id="PS50887"/>
    </source>
</evidence>
<dbReference type="Gene3D" id="3.30.70.270">
    <property type="match status" value="1"/>
</dbReference>
<dbReference type="SUPFAM" id="SSF141868">
    <property type="entry name" value="EAL domain-like"/>
    <property type="match status" value="1"/>
</dbReference>
<organism evidence="4 5">
    <name type="scientific">Sphingosinicella rhizophila</name>
    <dbReference type="NCBI Taxonomy" id="3050082"/>
    <lineage>
        <taxon>Bacteria</taxon>
        <taxon>Pseudomonadati</taxon>
        <taxon>Pseudomonadota</taxon>
        <taxon>Alphaproteobacteria</taxon>
        <taxon>Sphingomonadales</taxon>
        <taxon>Sphingosinicellaceae</taxon>
        <taxon>Sphingosinicella</taxon>
    </lineage>
</organism>
<dbReference type="InterPro" id="IPR052155">
    <property type="entry name" value="Biofilm_reg_signaling"/>
</dbReference>
<dbReference type="SUPFAM" id="SSF55073">
    <property type="entry name" value="Nucleotide cyclase"/>
    <property type="match status" value="1"/>
</dbReference>
<comment type="caution">
    <text evidence="4">The sequence shown here is derived from an EMBL/GenBank/DDBJ whole genome shotgun (WGS) entry which is preliminary data.</text>
</comment>
<reference evidence="4 5" key="1">
    <citation type="submission" date="2023-05" db="EMBL/GenBank/DDBJ databases">
        <authorList>
            <person name="Guo Y."/>
        </authorList>
    </citation>
    <scope>NUCLEOTIDE SEQUENCE [LARGE SCALE GENOMIC DNA]</scope>
    <source>
        <strain evidence="4 5">GR2756</strain>
    </source>
</reference>
<keyword evidence="1" id="KW-0472">Membrane</keyword>
<dbReference type="InterPro" id="IPR035919">
    <property type="entry name" value="EAL_sf"/>
</dbReference>
<dbReference type="RefSeq" id="WP_315724338.1">
    <property type="nucleotide sequence ID" value="NZ_JAVUPU010000002.1"/>
</dbReference>
<dbReference type="CDD" id="cd01949">
    <property type="entry name" value="GGDEF"/>
    <property type="match status" value="1"/>
</dbReference>
<feature type="transmembrane region" description="Helical" evidence="1">
    <location>
        <begin position="65"/>
        <end position="84"/>
    </location>
</feature>
<dbReference type="Proteomes" id="UP001259572">
    <property type="component" value="Unassembled WGS sequence"/>
</dbReference>
<feature type="domain" description="EAL" evidence="2">
    <location>
        <begin position="519"/>
        <end position="770"/>
    </location>
</feature>
<dbReference type="CDD" id="cd00130">
    <property type="entry name" value="PAS"/>
    <property type="match status" value="1"/>
</dbReference>
<feature type="transmembrane region" description="Helical" evidence="1">
    <location>
        <begin position="179"/>
        <end position="199"/>
    </location>
</feature>
<keyword evidence="5" id="KW-1185">Reference proteome</keyword>
<dbReference type="InterPro" id="IPR001633">
    <property type="entry name" value="EAL_dom"/>
</dbReference>
<dbReference type="InterPro" id="IPR043128">
    <property type="entry name" value="Rev_trsase/Diguanyl_cyclase"/>
</dbReference>
<dbReference type="SMART" id="SM00052">
    <property type="entry name" value="EAL"/>
    <property type="match status" value="1"/>
</dbReference>
<gene>
    <name evidence="4" type="ORF">RQX22_05310</name>
</gene>
<dbReference type="PANTHER" id="PTHR44757">
    <property type="entry name" value="DIGUANYLATE CYCLASE DGCP"/>
    <property type="match status" value="1"/>
</dbReference>
<dbReference type="InterPro" id="IPR029787">
    <property type="entry name" value="Nucleotide_cyclase"/>
</dbReference>
<dbReference type="PROSITE" id="PS50883">
    <property type="entry name" value="EAL"/>
    <property type="match status" value="1"/>
</dbReference>
<dbReference type="Pfam" id="PF00563">
    <property type="entry name" value="EAL"/>
    <property type="match status" value="1"/>
</dbReference>
<keyword evidence="1" id="KW-1133">Transmembrane helix</keyword>
<keyword evidence="1" id="KW-0812">Transmembrane</keyword>
<dbReference type="EMBL" id="JAVUPU010000002">
    <property type="protein sequence ID" value="MDT9598366.1"/>
    <property type="molecule type" value="Genomic_DNA"/>
</dbReference>
<dbReference type="InterPro" id="IPR035965">
    <property type="entry name" value="PAS-like_dom_sf"/>
</dbReference>
<feature type="transmembrane region" description="Helical" evidence="1">
    <location>
        <begin position="105"/>
        <end position="126"/>
    </location>
</feature>
<sequence>MSDTSLPKIDWRVVFNRAAPPGHRGWGRVRAAQITEMARVFAVAVWGQVLNALLLVVILKDYVPGRILGLWLLSLASLMLMAWFQQRRWRGREIQSASRRAVQQAAFHSAFFAIAWAIPAKYFAGYAPHPEQLAICVVTAGMMAGAAFILAPLPSAAGCFVVILSAAATNLLGSVGSPAIAAIVPAYLAGLLLIILANGRAFMQRQCERLSLAEHAETVSLLLREYESSDADWLWETNSKLIFRHVSPRFARAVGRSVEELHQMSILDLLTAVQGAEPRSGSAVEQATACLGKRAPFSEVLVPVKDSCIEISARPQFSRRGRFIGYRGVGSDVTEAQQAANRIAYMARHDALTGLPNRMHLLENLGAALDQAQQGDGRCAVLLVDLDRFKTVNDSLGHVAGDHLLQQVSARFSKIVSPEMTVGRLGGDEFAIVIPDAPDHAEIRALGETIVATLEQPFVYHDQHLFVGASVGAAVGPFDGKSVEELIRNADLALYGAKDNGGNEICFYEPSLHLRAEERRRIELALRGALGGGELRLVYQPVIDAVTGRIESCEALMRWFKPEFGEISPAKFIPLAEETGLIVPIGEWALRTACAEAAQWPSEISLAVNISPRQLQDPGFMTMLVSTLARSGLEPNRLELEITETVFLNITPDTRKILHQIRQLGVRLAMDDFGTGYSSLGYLREANFDTLKIDQTFVRSASRDDPDSAAIVRAVVALANSLDMTTVAEGVETQEQLELVCEIGCDRIQGYIFSAPVPANDLRPMFADKNRRAAA</sequence>
<feature type="transmembrane region" description="Helical" evidence="1">
    <location>
        <begin position="40"/>
        <end position="59"/>
    </location>
</feature>
<evidence type="ECO:0000259" key="2">
    <source>
        <dbReference type="PROSITE" id="PS50883"/>
    </source>
</evidence>
<evidence type="ECO:0000256" key="1">
    <source>
        <dbReference type="SAM" id="Phobius"/>
    </source>
</evidence>
<name>A0ABU3Q4M5_9SPHN</name>
<dbReference type="Gene3D" id="3.20.20.450">
    <property type="entry name" value="EAL domain"/>
    <property type="match status" value="1"/>
</dbReference>
<dbReference type="InterPro" id="IPR000014">
    <property type="entry name" value="PAS"/>
</dbReference>
<dbReference type="NCBIfam" id="TIGR00254">
    <property type="entry name" value="GGDEF"/>
    <property type="match status" value="1"/>
</dbReference>
<feature type="domain" description="GGDEF" evidence="3">
    <location>
        <begin position="377"/>
        <end position="510"/>
    </location>
</feature>
<evidence type="ECO:0000313" key="5">
    <source>
        <dbReference type="Proteomes" id="UP001259572"/>
    </source>
</evidence>
<dbReference type="CDD" id="cd01948">
    <property type="entry name" value="EAL"/>
    <property type="match status" value="1"/>
</dbReference>
<dbReference type="PROSITE" id="PS50887">
    <property type="entry name" value="GGDEF"/>
    <property type="match status" value="1"/>
</dbReference>
<proteinExistence type="predicted"/>
<dbReference type="SUPFAM" id="SSF55785">
    <property type="entry name" value="PYP-like sensor domain (PAS domain)"/>
    <property type="match status" value="1"/>
</dbReference>
<dbReference type="Pfam" id="PF00990">
    <property type="entry name" value="GGDEF"/>
    <property type="match status" value="1"/>
</dbReference>
<dbReference type="PANTHER" id="PTHR44757:SF2">
    <property type="entry name" value="BIOFILM ARCHITECTURE MAINTENANCE PROTEIN MBAA"/>
    <property type="match status" value="1"/>
</dbReference>
<accession>A0ABU3Q4M5</accession>
<dbReference type="Gene3D" id="3.30.450.20">
    <property type="entry name" value="PAS domain"/>
    <property type="match status" value="1"/>
</dbReference>
<protein>
    <submittedName>
        <fullName evidence="4">EAL domain-containing protein</fullName>
    </submittedName>
</protein>
<evidence type="ECO:0000313" key="4">
    <source>
        <dbReference type="EMBL" id="MDT9598366.1"/>
    </source>
</evidence>